<dbReference type="GO" id="GO:0003729">
    <property type="term" value="F:mRNA binding"/>
    <property type="evidence" value="ECO:0007669"/>
    <property type="project" value="UniProtKB-ARBA"/>
</dbReference>
<evidence type="ECO:0008006" key="5">
    <source>
        <dbReference type="Google" id="ProtNLM"/>
    </source>
</evidence>
<feature type="repeat" description="PPR" evidence="2">
    <location>
        <begin position="173"/>
        <end position="207"/>
    </location>
</feature>
<dbReference type="Gene3D" id="1.25.40.10">
    <property type="entry name" value="Tetratricopeptide repeat domain"/>
    <property type="match status" value="3"/>
</dbReference>
<keyword evidence="1" id="KW-0677">Repeat</keyword>
<dbReference type="Pfam" id="PF01535">
    <property type="entry name" value="PPR"/>
    <property type="match status" value="5"/>
</dbReference>
<protein>
    <recommendedName>
        <fullName evidence="5">Pentatricopeptide repeat-containing protein</fullName>
    </recommendedName>
</protein>
<organism evidence="3 4">
    <name type="scientific">Kingdonia uniflora</name>
    <dbReference type="NCBI Taxonomy" id="39325"/>
    <lineage>
        <taxon>Eukaryota</taxon>
        <taxon>Viridiplantae</taxon>
        <taxon>Streptophyta</taxon>
        <taxon>Embryophyta</taxon>
        <taxon>Tracheophyta</taxon>
        <taxon>Spermatophyta</taxon>
        <taxon>Magnoliopsida</taxon>
        <taxon>Ranunculales</taxon>
        <taxon>Circaeasteraceae</taxon>
        <taxon>Kingdonia</taxon>
    </lineage>
</organism>
<dbReference type="FunFam" id="1.25.40.10:FF:000344">
    <property type="entry name" value="Pentatricopeptide repeat-containing protein"/>
    <property type="match status" value="1"/>
</dbReference>
<dbReference type="PROSITE" id="PS51375">
    <property type="entry name" value="PPR"/>
    <property type="match status" value="2"/>
</dbReference>
<dbReference type="PANTHER" id="PTHR24015">
    <property type="entry name" value="OS07G0578800 PROTEIN-RELATED"/>
    <property type="match status" value="1"/>
</dbReference>
<evidence type="ECO:0000256" key="1">
    <source>
        <dbReference type="ARBA" id="ARBA00022737"/>
    </source>
</evidence>
<dbReference type="AlphaFoldDB" id="A0A7J7MUJ9"/>
<evidence type="ECO:0000256" key="2">
    <source>
        <dbReference type="PROSITE-ProRule" id="PRU00708"/>
    </source>
</evidence>
<dbReference type="OrthoDB" id="1372509at2759"/>
<proteinExistence type="predicted"/>
<dbReference type="Proteomes" id="UP000541444">
    <property type="component" value="Unassembled WGS sequence"/>
</dbReference>
<evidence type="ECO:0000313" key="3">
    <source>
        <dbReference type="EMBL" id="KAF6158599.1"/>
    </source>
</evidence>
<dbReference type="InterPro" id="IPR011990">
    <property type="entry name" value="TPR-like_helical_dom_sf"/>
</dbReference>
<evidence type="ECO:0000313" key="4">
    <source>
        <dbReference type="Proteomes" id="UP000541444"/>
    </source>
</evidence>
<dbReference type="FunFam" id="1.25.40.10:FF:000073">
    <property type="entry name" value="Pentatricopeptide repeat-containing protein chloroplastic"/>
    <property type="match status" value="1"/>
</dbReference>
<dbReference type="FunFam" id="1.25.40.10:FF:000090">
    <property type="entry name" value="Pentatricopeptide repeat-containing protein, chloroplastic"/>
    <property type="match status" value="1"/>
</dbReference>
<dbReference type="GO" id="GO:0009451">
    <property type="term" value="P:RNA modification"/>
    <property type="evidence" value="ECO:0007669"/>
    <property type="project" value="InterPro"/>
</dbReference>
<dbReference type="EMBL" id="JACGCM010001219">
    <property type="protein sequence ID" value="KAF6158599.1"/>
    <property type="molecule type" value="Genomic_DNA"/>
</dbReference>
<comment type="caution">
    <text evidence="3">The sequence shown here is derived from an EMBL/GenBank/DDBJ whole genome shotgun (WGS) entry which is preliminary data.</text>
</comment>
<gene>
    <name evidence="3" type="ORF">GIB67_040113</name>
</gene>
<reference evidence="3 4" key="1">
    <citation type="journal article" date="2020" name="IScience">
        <title>Genome Sequencing of the Endangered Kingdonia uniflora (Circaeasteraceae, Ranunculales) Reveals Potential Mechanisms of Evolutionary Specialization.</title>
        <authorList>
            <person name="Sun Y."/>
            <person name="Deng T."/>
            <person name="Zhang A."/>
            <person name="Moore M.J."/>
            <person name="Landis J.B."/>
            <person name="Lin N."/>
            <person name="Zhang H."/>
            <person name="Zhang X."/>
            <person name="Huang J."/>
            <person name="Zhang X."/>
            <person name="Sun H."/>
            <person name="Wang H."/>
        </authorList>
    </citation>
    <scope>NUCLEOTIDE SEQUENCE [LARGE SCALE GENOMIC DNA]</scope>
    <source>
        <strain evidence="3">TB1705</strain>
        <tissue evidence="3">Leaf</tissue>
    </source>
</reference>
<feature type="repeat" description="PPR" evidence="2">
    <location>
        <begin position="276"/>
        <end position="310"/>
    </location>
</feature>
<dbReference type="NCBIfam" id="TIGR00756">
    <property type="entry name" value="PPR"/>
    <property type="match status" value="4"/>
</dbReference>
<name>A0A7J7MUJ9_9MAGN</name>
<dbReference type="InterPro" id="IPR002885">
    <property type="entry name" value="PPR_rpt"/>
</dbReference>
<sequence length="490" mass="53814">MVQNATSHDHFTYTYALKACCLLKAVEKGHKIHAHCLKSGYTSDIFILNSLIHLYYESNDILSARRVFDMINVPNVVSWTSILSGLVKCGCEEEAVMVFGSMDVRPTTVTLVSVLSACSRLRALKYGKSVHGYYLRNFSYDNNIVDNAVLNLYGACGCCVSLRNVFDRMPNRDVVSWTTMVGGYVMGGCYEEAIEIFGMMVQGGEVDPNEATLVNVLSACSSLGVLSLGRWVHSFIDKRGDLLVDSHVGNSLVNMYAKCGDVGMALKVFNELKCKDLVSWSIIIRGMAMNGYAKQVMQLFSLMLCHGIAPDGVLFVGLLSACSHVGLVDKGLMYFKAMKDVYRISPEMEHYACMVDIYGRTGLFDKVETFIKGIPMVPDGVIWGALANACKLHGDEKVLERISRSLLKTTGAGAGTYALISNILIGEKGGILLEAESGDFLGKHGGLVPYSWSAPRSMLSHRTLDLTMSSAEEEYYGIDDEEEFESDEGE</sequence>
<accession>A0A7J7MUJ9</accession>
<dbReference type="InterPro" id="IPR046960">
    <property type="entry name" value="PPR_At4g14850-like_plant"/>
</dbReference>
<keyword evidence="4" id="KW-1185">Reference proteome</keyword>
<dbReference type="PANTHER" id="PTHR24015:SF1795">
    <property type="entry name" value="PPR CONTAINING PLANT-LIKE PROTEIN"/>
    <property type="match status" value="1"/>
</dbReference>